<dbReference type="OrthoDB" id="408631at2759"/>
<dbReference type="Gene3D" id="3.40.50.1820">
    <property type="entry name" value="alpha/beta hydrolase"/>
    <property type="match status" value="1"/>
</dbReference>
<feature type="compositionally biased region" description="Basic and acidic residues" evidence="1">
    <location>
        <begin position="328"/>
        <end position="355"/>
    </location>
</feature>
<sequence>MADLAGVSWSSCGRLAIDFTTISEKLLPADAADAVDTAQGQDVYETVVGHARCEGFTDILNCLREVDYDKLLHAINAVPGVLGYSSIALSTELPSPNHPTSCFLAGKMTTVPFILGIQEDEGAPFAISNSTSPSKAGWHLQETAQHWFSEQLAPAIQTLCCHPGDLTLTLSRRSVLDISHTVHPDVPMWCNFSSYEYGLPILGTIHGGDLIRDPSNETDWSKSPRWSKARKLLILITLSGCEGIELANLTIIFLDIRRSLFVGTDAALLVALEDTVISPICSSSRHKHGRKAERKDLERDDQRRTSYSRGALTAENPGFVSPSVSPEPGRKGPPRCDDMKGEVRGDMLPEERCKGVSEPPRNGPHRLHSGLIPPSPNKPWPTSELTPYGDIEVAS</sequence>
<name>F0UQL1_AJEC8</name>
<protein>
    <submittedName>
        <fullName evidence="2">Lipase</fullName>
    </submittedName>
</protein>
<dbReference type="Proteomes" id="UP000008142">
    <property type="component" value="Unassembled WGS sequence"/>
</dbReference>
<evidence type="ECO:0000313" key="3">
    <source>
        <dbReference type="Proteomes" id="UP000008142"/>
    </source>
</evidence>
<dbReference type="SUPFAM" id="SSF53474">
    <property type="entry name" value="alpha/beta-Hydrolases"/>
    <property type="match status" value="1"/>
</dbReference>
<evidence type="ECO:0000313" key="2">
    <source>
        <dbReference type="EMBL" id="EGC48188.1"/>
    </source>
</evidence>
<proteinExistence type="predicted"/>
<dbReference type="AlphaFoldDB" id="F0UQL1"/>
<evidence type="ECO:0000256" key="1">
    <source>
        <dbReference type="SAM" id="MobiDB-lite"/>
    </source>
</evidence>
<dbReference type="InterPro" id="IPR029058">
    <property type="entry name" value="AB_hydrolase_fold"/>
</dbReference>
<accession>F0UQL1</accession>
<dbReference type="HOGENOM" id="CLU_756416_0_0_1"/>
<dbReference type="STRING" id="544711.F0UQL1"/>
<reference evidence="3" key="1">
    <citation type="submission" date="2008-07" db="EMBL/GenBank/DDBJ databases">
        <title>Annotation of Ajellomyces capsulatus strain H88.</title>
        <authorList>
            <person name="Champion M."/>
            <person name="Cuomo C."/>
            <person name="Ma L.-J."/>
            <person name="Henn M.R."/>
            <person name="Sil A."/>
            <person name="Goldman B."/>
            <person name="Young S.K."/>
            <person name="Kodira C.D."/>
            <person name="Zeng Q."/>
            <person name="Koehrsen M."/>
            <person name="Alvarado L."/>
            <person name="Berlin A."/>
            <person name="Borenstein D."/>
            <person name="Chen Z."/>
            <person name="Engels R."/>
            <person name="Freedman E."/>
            <person name="Gellesch M."/>
            <person name="Goldberg J."/>
            <person name="Griggs A."/>
            <person name="Gujja S."/>
            <person name="Heiman D."/>
            <person name="Hepburn T."/>
            <person name="Howarth C."/>
            <person name="Jen D."/>
            <person name="Larson L."/>
            <person name="Lewis B."/>
            <person name="Mehta T."/>
            <person name="Park D."/>
            <person name="Pearson M."/>
            <person name="Roberts A."/>
            <person name="Saif S."/>
            <person name="Shea T."/>
            <person name="Shenoy N."/>
            <person name="Sisk P."/>
            <person name="Stolte C."/>
            <person name="Sykes S."/>
            <person name="Walk T."/>
            <person name="White J."/>
            <person name="Yandava C."/>
            <person name="Klein B."/>
            <person name="McEwen J.G."/>
            <person name="Puccia R."/>
            <person name="Goldman G.H."/>
            <person name="Felipe M.S."/>
            <person name="Nino-Vega G."/>
            <person name="San-Blas G."/>
            <person name="Taylor J."/>
            <person name="Mendoza L."/>
            <person name="Galagan J."/>
            <person name="Nusbaum C."/>
            <person name="Birren B."/>
        </authorList>
    </citation>
    <scope>NUCLEOTIDE SEQUENCE [LARGE SCALE GENOMIC DNA]</scope>
    <source>
        <strain evidence="3">H88</strain>
    </source>
</reference>
<dbReference type="OMA" id="HARCEGF"/>
<feature type="region of interest" description="Disordered" evidence="1">
    <location>
        <begin position="283"/>
        <end position="395"/>
    </location>
</feature>
<dbReference type="EMBL" id="DS990641">
    <property type="protein sequence ID" value="EGC48188.1"/>
    <property type="molecule type" value="Genomic_DNA"/>
</dbReference>
<gene>
    <name evidence="2" type="ORF">HCEG_07403</name>
</gene>
<organism evidence="3">
    <name type="scientific">Ajellomyces capsulatus (strain H88)</name>
    <name type="common">Darling's disease fungus</name>
    <name type="synonym">Histoplasma capsulatum</name>
    <dbReference type="NCBI Taxonomy" id="544711"/>
    <lineage>
        <taxon>Eukaryota</taxon>
        <taxon>Fungi</taxon>
        <taxon>Dikarya</taxon>
        <taxon>Ascomycota</taxon>
        <taxon>Pezizomycotina</taxon>
        <taxon>Eurotiomycetes</taxon>
        <taxon>Eurotiomycetidae</taxon>
        <taxon>Onygenales</taxon>
        <taxon>Ajellomycetaceae</taxon>
        <taxon>Histoplasma</taxon>
    </lineage>
</organism>
<feature type="compositionally biased region" description="Basic and acidic residues" evidence="1">
    <location>
        <begin position="293"/>
        <end position="304"/>
    </location>
</feature>